<reference evidence="3" key="1">
    <citation type="submission" date="2014-03" db="EMBL/GenBank/DDBJ databases">
        <authorList>
            <person name="Aksoy S."/>
            <person name="Warren W."/>
            <person name="Wilson R.K."/>
        </authorList>
    </citation>
    <scope>NUCLEOTIDE SEQUENCE [LARGE SCALE GENOMIC DNA]</scope>
    <source>
        <strain evidence="3">IAEA</strain>
    </source>
</reference>
<sequence length="321" mass="37267">MYSRINNRLCGCKGVRSCLKCENDFHIQKLSLKENLKKLEPLALCVKCGHFYPGWEPEEVQQQHETLHQNQIGVNLPGVLVKENFLTVQESGQLLNNLDKLLPWSLSQSGRRKQNFGPKTNFKRRKLRNGQFKGFPDFTAFIQERFKEVKILDNFQTIEQCSLEYDPSKGASIDPHVDDCWIWGERVVTVNCLGNAVLTLTLYEEAKDLDNLSNLQKYNLGMVAGYQQSLREPLWSGKKLEMFKNKVLRIPMPNMSLIVLYGPPRYQFEHFVLREDISERRVCLAYREFTATYLEKGEFSDDGKEILQNSLNTWCTSENKI</sequence>
<dbReference type="InterPro" id="IPR037151">
    <property type="entry name" value="AlkB-like_sf"/>
</dbReference>
<dbReference type="Gene3D" id="2.60.120.590">
    <property type="entry name" value="Alpha-ketoglutarate-dependent dioxygenase AlkB-like"/>
    <property type="match status" value="1"/>
</dbReference>
<proteinExistence type="predicted"/>
<evidence type="ECO:0000313" key="3">
    <source>
        <dbReference type="Proteomes" id="UP000091820"/>
    </source>
</evidence>
<dbReference type="InterPro" id="IPR032857">
    <property type="entry name" value="ALKBH4"/>
</dbReference>
<organism evidence="2 3">
    <name type="scientific">Glossina brevipalpis</name>
    <dbReference type="NCBI Taxonomy" id="37001"/>
    <lineage>
        <taxon>Eukaryota</taxon>
        <taxon>Metazoa</taxon>
        <taxon>Ecdysozoa</taxon>
        <taxon>Arthropoda</taxon>
        <taxon>Hexapoda</taxon>
        <taxon>Insecta</taxon>
        <taxon>Pterygota</taxon>
        <taxon>Neoptera</taxon>
        <taxon>Endopterygota</taxon>
        <taxon>Diptera</taxon>
        <taxon>Brachycera</taxon>
        <taxon>Muscomorpha</taxon>
        <taxon>Hippoboscoidea</taxon>
        <taxon>Glossinidae</taxon>
        <taxon>Glossina</taxon>
    </lineage>
</organism>
<dbReference type="PANTHER" id="PTHR12463:SF0">
    <property type="entry name" value="ALPHA-KETOGLUTARATE-DEPENDENT DIOXYGENASE ALKB HOMOLOG 4"/>
    <property type="match status" value="1"/>
</dbReference>
<protein>
    <submittedName>
        <fullName evidence="2">Uncharacterized protein</fullName>
    </submittedName>
</protein>
<reference evidence="2" key="2">
    <citation type="submission" date="2020-05" db="UniProtKB">
        <authorList>
            <consortium name="EnsemblMetazoa"/>
        </authorList>
    </citation>
    <scope>IDENTIFICATION</scope>
    <source>
        <strain evidence="2">IAEA</strain>
    </source>
</reference>
<dbReference type="Proteomes" id="UP000091820">
    <property type="component" value="Unassembled WGS sequence"/>
</dbReference>
<dbReference type="STRING" id="37001.A0A1A9WXD1"/>
<accession>A0A1A9WXD1</accession>
<comment type="cofactor">
    <cofactor evidence="1">
        <name>Fe(2+)</name>
        <dbReference type="ChEBI" id="CHEBI:29033"/>
    </cofactor>
</comment>
<dbReference type="AlphaFoldDB" id="A0A1A9WXD1"/>
<dbReference type="VEuPathDB" id="VectorBase:GBRI035984"/>
<dbReference type="SUPFAM" id="SSF51197">
    <property type="entry name" value="Clavaminate synthase-like"/>
    <property type="match status" value="1"/>
</dbReference>
<evidence type="ECO:0000313" key="2">
    <source>
        <dbReference type="EnsemblMetazoa" id="GBRI035984-PA"/>
    </source>
</evidence>
<evidence type="ECO:0000256" key="1">
    <source>
        <dbReference type="ARBA" id="ARBA00001954"/>
    </source>
</evidence>
<dbReference type="GO" id="GO:0070988">
    <property type="term" value="P:demethylation"/>
    <property type="evidence" value="ECO:0007669"/>
    <property type="project" value="InterPro"/>
</dbReference>
<name>A0A1A9WXD1_9MUSC</name>
<keyword evidence="3" id="KW-1185">Reference proteome</keyword>
<dbReference type="GO" id="GO:0032451">
    <property type="term" value="F:demethylase activity"/>
    <property type="evidence" value="ECO:0007669"/>
    <property type="project" value="TreeGrafter"/>
</dbReference>
<dbReference type="GO" id="GO:0016491">
    <property type="term" value="F:oxidoreductase activity"/>
    <property type="evidence" value="ECO:0007669"/>
    <property type="project" value="TreeGrafter"/>
</dbReference>
<dbReference type="EnsemblMetazoa" id="GBRI035984-RA">
    <property type="protein sequence ID" value="GBRI035984-PA"/>
    <property type="gene ID" value="GBRI035984"/>
</dbReference>
<dbReference type="PANTHER" id="PTHR12463">
    <property type="entry name" value="OXYGENASE-RELATED"/>
    <property type="match status" value="1"/>
</dbReference>